<name>A0AAV4RMH7_9ARAC</name>
<protein>
    <submittedName>
        <fullName evidence="1">Uncharacterized protein</fullName>
    </submittedName>
</protein>
<proteinExistence type="predicted"/>
<dbReference type="Proteomes" id="UP001054837">
    <property type="component" value="Unassembled WGS sequence"/>
</dbReference>
<evidence type="ECO:0000313" key="2">
    <source>
        <dbReference type="Proteomes" id="UP001054837"/>
    </source>
</evidence>
<dbReference type="EMBL" id="BPLQ01006290">
    <property type="protein sequence ID" value="GIY21342.1"/>
    <property type="molecule type" value="Genomic_DNA"/>
</dbReference>
<organism evidence="1 2">
    <name type="scientific">Caerostris darwini</name>
    <dbReference type="NCBI Taxonomy" id="1538125"/>
    <lineage>
        <taxon>Eukaryota</taxon>
        <taxon>Metazoa</taxon>
        <taxon>Ecdysozoa</taxon>
        <taxon>Arthropoda</taxon>
        <taxon>Chelicerata</taxon>
        <taxon>Arachnida</taxon>
        <taxon>Araneae</taxon>
        <taxon>Araneomorphae</taxon>
        <taxon>Entelegynae</taxon>
        <taxon>Araneoidea</taxon>
        <taxon>Araneidae</taxon>
        <taxon>Caerostris</taxon>
    </lineage>
</organism>
<accession>A0AAV4RMH7</accession>
<gene>
    <name evidence="1" type="ORF">CDAR_79421</name>
</gene>
<sequence>MFNYPMEFDRSSSSMTGVCDRFAAKDKGGKGLRSAWAEISPYIHMQNCLIILFDRSSFSMTGVVATSQPAYFGSLFHISYHIGVADVG</sequence>
<evidence type="ECO:0000313" key="1">
    <source>
        <dbReference type="EMBL" id="GIY21342.1"/>
    </source>
</evidence>
<reference evidence="1 2" key="1">
    <citation type="submission" date="2021-06" db="EMBL/GenBank/DDBJ databases">
        <title>Caerostris darwini draft genome.</title>
        <authorList>
            <person name="Kono N."/>
            <person name="Arakawa K."/>
        </authorList>
    </citation>
    <scope>NUCLEOTIDE SEQUENCE [LARGE SCALE GENOMIC DNA]</scope>
</reference>
<dbReference type="AlphaFoldDB" id="A0AAV4RMH7"/>
<keyword evidence="2" id="KW-1185">Reference proteome</keyword>
<comment type="caution">
    <text evidence="1">The sequence shown here is derived from an EMBL/GenBank/DDBJ whole genome shotgun (WGS) entry which is preliminary data.</text>
</comment>